<dbReference type="OrthoDB" id="5953968at2"/>
<dbReference type="Proteomes" id="UP000254711">
    <property type="component" value="Unassembled WGS sequence"/>
</dbReference>
<name>A0A370K4C8_9GAMM</name>
<accession>A0A370K4C8</accession>
<protein>
    <submittedName>
        <fullName evidence="1">Uncharacterized protein</fullName>
    </submittedName>
</protein>
<sequence length="146" mass="16422">MSQNNAQNININVELANPFREGEDNYLVIEQGHLHHQFEKITGTNHPHTITWTLTGNASGGEFCALNDPEHPGLKWLDGVPSEKIFHKLEPRGTKQLTVHNHHYDKSSEGEWHYRLFARFGNKVYSVPVTAGAGPSMNTNPSIKNN</sequence>
<proteinExistence type="predicted"/>
<gene>
    <name evidence="1" type="ORF">DVT68_17235</name>
</gene>
<evidence type="ECO:0000313" key="1">
    <source>
        <dbReference type="EMBL" id="RDI97484.1"/>
    </source>
</evidence>
<dbReference type="RefSeq" id="WP_114826369.1">
    <property type="nucleotide sequence ID" value="NZ_QQSY01000005.1"/>
</dbReference>
<reference evidence="1 2" key="1">
    <citation type="submission" date="2018-07" db="EMBL/GenBank/DDBJ databases">
        <title>Dyella solisilvae sp. nov., isolated from the pine and broad-leaved mixed forest soil.</title>
        <authorList>
            <person name="Gao Z."/>
            <person name="Qiu L."/>
        </authorList>
    </citation>
    <scope>NUCLEOTIDE SEQUENCE [LARGE SCALE GENOMIC DNA]</scope>
    <source>
        <strain evidence="1 2">DHG54</strain>
    </source>
</reference>
<comment type="caution">
    <text evidence="1">The sequence shown here is derived from an EMBL/GenBank/DDBJ whole genome shotgun (WGS) entry which is preliminary data.</text>
</comment>
<dbReference type="AlphaFoldDB" id="A0A370K4C8"/>
<evidence type="ECO:0000313" key="2">
    <source>
        <dbReference type="Proteomes" id="UP000254711"/>
    </source>
</evidence>
<organism evidence="1 2">
    <name type="scientific">Dyella solisilvae</name>
    <dbReference type="NCBI Taxonomy" id="1920168"/>
    <lineage>
        <taxon>Bacteria</taxon>
        <taxon>Pseudomonadati</taxon>
        <taxon>Pseudomonadota</taxon>
        <taxon>Gammaproteobacteria</taxon>
        <taxon>Lysobacterales</taxon>
        <taxon>Rhodanobacteraceae</taxon>
        <taxon>Dyella</taxon>
    </lineage>
</organism>
<dbReference type="EMBL" id="QQSY01000005">
    <property type="protein sequence ID" value="RDI97484.1"/>
    <property type="molecule type" value="Genomic_DNA"/>
</dbReference>
<keyword evidence="2" id="KW-1185">Reference proteome</keyword>